<feature type="transmembrane region" description="Helical" evidence="1">
    <location>
        <begin position="373"/>
        <end position="397"/>
    </location>
</feature>
<feature type="transmembrane region" description="Helical" evidence="1">
    <location>
        <begin position="277"/>
        <end position="297"/>
    </location>
</feature>
<dbReference type="InterPro" id="IPR043742">
    <property type="entry name" value="DUF5687"/>
</dbReference>
<dbReference type="OrthoDB" id="1014144at2"/>
<proteinExistence type="predicted"/>
<gene>
    <name evidence="2" type="ORF">FCN74_03900</name>
</gene>
<dbReference type="Proteomes" id="UP000306552">
    <property type="component" value="Unassembled WGS sequence"/>
</dbReference>
<dbReference type="Pfam" id="PF18940">
    <property type="entry name" value="DUF5687"/>
    <property type="match status" value="1"/>
</dbReference>
<dbReference type="AlphaFoldDB" id="A0A4U5TT81"/>
<evidence type="ECO:0000313" key="2">
    <source>
        <dbReference type="EMBL" id="TKS57569.1"/>
    </source>
</evidence>
<feature type="transmembrane region" description="Helical" evidence="1">
    <location>
        <begin position="139"/>
        <end position="160"/>
    </location>
</feature>
<feature type="transmembrane region" description="Helical" evidence="1">
    <location>
        <begin position="103"/>
        <end position="133"/>
    </location>
</feature>
<keyword evidence="3" id="KW-1185">Reference proteome</keyword>
<evidence type="ECO:0000256" key="1">
    <source>
        <dbReference type="SAM" id="Phobius"/>
    </source>
</evidence>
<feature type="transmembrane region" description="Helical" evidence="1">
    <location>
        <begin position="21"/>
        <end position="51"/>
    </location>
</feature>
<accession>A0A4U5TT81</accession>
<feature type="transmembrane region" description="Helical" evidence="1">
    <location>
        <begin position="347"/>
        <end position="367"/>
    </location>
</feature>
<feature type="transmembrane region" description="Helical" evidence="1">
    <location>
        <begin position="303"/>
        <end position="326"/>
    </location>
</feature>
<sequence length="490" mass="56763">MIKRFVSLQWKQFRRSSYFEAALAIKILMVLGILYFGGIAILAGIGGYFILQKAIPEVDPLMSLNQYLIYWFLFDLGLRYFIQQMPVINIKPLLIIPIKRKKVVQFLLGKTMTSFFNILPLLFFIPFSITLIVKGYHPLYVTAWFFGVLSLIFLNNFTVYLINKTNIYFFLIVGLVLVFIGLQRYEIFDITAYAQVFFYGMYSNPVWILLPLLLMGLAFYANYQYYIKHFYIDGAITKKTEKVKALDLKFVDKFGNIAPFLKNDIKLILRNARPKQVLLTSFFFLFYGLFFYTFEIYRDNPAILAFASMFITGGFLLTFGQLVPSWDSEYYKLMMSQNIPYREYLKSKLVLMVFAVTVSTILSLPYLYFGWDIYKLILAGASFNIGLNSFITLYGGALNRVPVELNVKAKAFQNTNGFNLTQLLISIPKILGPIVIFFIPYYFISFDAGIITLALSGLLGLIFQNQFLNLIENIYQKQKYKTIAAFDEKK</sequence>
<dbReference type="RefSeq" id="WP_138931270.1">
    <property type="nucleotide sequence ID" value="NZ_SWMU01000001.1"/>
</dbReference>
<feature type="transmembrane region" description="Helical" evidence="1">
    <location>
        <begin position="63"/>
        <end position="82"/>
    </location>
</feature>
<evidence type="ECO:0000313" key="3">
    <source>
        <dbReference type="Proteomes" id="UP000306552"/>
    </source>
</evidence>
<keyword evidence="1" id="KW-1133">Transmembrane helix</keyword>
<feature type="transmembrane region" description="Helical" evidence="1">
    <location>
        <begin position="205"/>
        <end position="223"/>
    </location>
</feature>
<keyword evidence="1" id="KW-0472">Membrane</keyword>
<name>A0A4U5TT81_9FLAO</name>
<feature type="transmembrane region" description="Helical" evidence="1">
    <location>
        <begin position="450"/>
        <end position="471"/>
    </location>
</feature>
<keyword evidence="1" id="KW-0812">Transmembrane</keyword>
<comment type="caution">
    <text evidence="2">The sequence shown here is derived from an EMBL/GenBank/DDBJ whole genome shotgun (WGS) entry which is preliminary data.</text>
</comment>
<feature type="transmembrane region" description="Helical" evidence="1">
    <location>
        <begin position="167"/>
        <end position="185"/>
    </location>
</feature>
<protein>
    <submittedName>
        <fullName evidence="2">Uncharacterized protein</fullName>
    </submittedName>
</protein>
<organism evidence="2 3">
    <name type="scientific">Mesohalobacter halotolerans</name>
    <dbReference type="NCBI Taxonomy" id="1883405"/>
    <lineage>
        <taxon>Bacteria</taxon>
        <taxon>Pseudomonadati</taxon>
        <taxon>Bacteroidota</taxon>
        <taxon>Flavobacteriia</taxon>
        <taxon>Flavobacteriales</taxon>
        <taxon>Flavobacteriaceae</taxon>
        <taxon>Mesohalobacter</taxon>
    </lineage>
</organism>
<dbReference type="EMBL" id="SWMU01000001">
    <property type="protein sequence ID" value="TKS57569.1"/>
    <property type="molecule type" value="Genomic_DNA"/>
</dbReference>
<feature type="transmembrane region" description="Helical" evidence="1">
    <location>
        <begin position="418"/>
        <end position="444"/>
    </location>
</feature>
<reference evidence="2 3" key="1">
    <citation type="submission" date="2019-04" db="EMBL/GenBank/DDBJ databases">
        <title>Psychroflexus halotolerans sp. nov., isolated from a marine solar saltern.</title>
        <authorList>
            <person name="Feng X."/>
        </authorList>
    </citation>
    <scope>NUCLEOTIDE SEQUENCE [LARGE SCALE GENOMIC DNA]</scope>
    <source>
        <strain evidence="2 3">WDS2C27</strain>
    </source>
</reference>